<evidence type="ECO:0000256" key="9">
    <source>
        <dbReference type="ARBA" id="ARBA00037065"/>
    </source>
</evidence>
<dbReference type="PANTHER" id="PTHR43532:SF1">
    <property type="entry name" value="GLUCOSE-1-PHOSPHATE THYMIDYLYLTRANSFERASE 1"/>
    <property type="match status" value="1"/>
</dbReference>
<name>A0A2N8KW11_9BURK</name>
<dbReference type="PANTHER" id="PTHR43532">
    <property type="entry name" value="GLUCOSE-1-PHOSPHATE THYMIDYLYLTRANSFERASE"/>
    <property type="match status" value="1"/>
</dbReference>
<keyword evidence="5 11" id="KW-0808">Transferase</keyword>
<evidence type="ECO:0000313" key="14">
    <source>
        <dbReference type="Proteomes" id="UP000235916"/>
    </source>
</evidence>
<evidence type="ECO:0000256" key="4">
    <source>
        <dbReference type="ARBA" id="ARBA00012461"/>
    </source>
</evidence>
<dbReference type="InterPro" id="IPR005835">
    <property type="entry name" value="NTP_transferase_dom"/>
</dbReference>
<comment type="cofactor">
    <cofactor evidence="1">
        <name>Mg(2+)</name>
        <dbReference type="ChEBI" id="CHEBI:18420"/>
    </cofactor>
</comment>
<keyword evidence="14" id="KW-1185">Reference proteome</keyword>
<dbReference type="OrthoDB" id="9803871at2"/>
<evidence type="ECO:0000256" key="3">
    <source>
        <dbReference type="ARBA" id="ARBA00011881"/>
    </source>
</evidence>
<dbReference type="InterPro" id="IPR005907">
    <property type="entry name" value="G1P_thy_trans_s"/>
</dbReference>
<dbReference type="NCBIfam" id="TIGR01207">
    <property type="entry name" value="rmlA"/>
    <property type="match status" value="1"/>
</dbReference>
<evidence type="ECO:0000313" key="13">
    <source>
        <dbReference type="EMBL" id="PND37645.1"/>
    </source>
</evidence>
<dbReference type="Pfam" id="PF00483">
    <property type="entry name" value="NTP_transferase"/>
    <property type="match status" value="1"/>
</dbReference>
<feature type="domain" description="Nucleotidyl transferase" evidence="12">
    <location>
        <begin position="8"/>
        <end position="244"/>
    </location>
</feature>
<keyword evidence="8 11" id="KW-0460">Magnesium</keyword>
<dbReference type="CDD" id="cd02538">
    <property type="entry name" value="G1P_TT_short"/>
    <property type="match status" value="1"/>
</dbReference>
<comment type="similarity">
    <text evidence="2 11">Belongs to the glucose-1-phosphate thymidylyltransferase family.</text>
</comment>
<keyword evidence="6 11" id="KW-0548">Nucleotidyltransferase</keyword>
<accession>A0A2N8KW11</accession>
<proteinExistence type="inferred from homology"/>
<evidence type="ECO:0000256" key="5">
    <source>
        <dbReference type="ARBA" id="ARBA00022679"/>
    </source>
</evidence>
<dbReference type="GO" id="GO:0046872">
    <property type="term" value="F:metal ion binding"/>
    <property type="evidence" value="ECO:0007669"/>
    <property type="project" value="UniProtKB-KW"/>
</dbReference>
<dbReference type="GO" id="GO:0008879">
    <property type="term" value="F:glucose-1-phosphate thymidylyltransferase activity"/>
    <property type="evidence" value="ECO:0007669"/>
    <property type="project" value="UniProtKB-EC"/>
</dbReference>
<evidence type="ECO:0000259" key="12">
    <source>
        <dbReference type="Pfam" id="PF00483"/>
    </source>
</evidence>
<evidence type="ECO:0000256" key="6">
    <source>
        <dbReference type="ARBA" id="ARBA00022695"/>
    </source>
</evidence>
<evidence type="ECO:0000256" key="8">
    <source>
        <dbReference type="ARBA" id="ARBA00022842"/>
    </source>
</evidence>
<dbReference type="RefSeq" id="WP_102767564.1">
    <property type="nucleotide sequence ID" value="NZ_POSP01000003.1"/>
</dbReference>
<keyword evidence="7 11" id="KW-0479">Metal-binding</keyword>
<evidence type="ECO:0000256" key="2">
    <source>
        <dbReference type="ARBA" id="ARBA00010480"/>
    </source>
</evidence>
<sequence>MSSSKNRKGIILAGGSGTRLHPATMAMSKQLLPVYDKPMVYYPLSTLMLAGIRDILLISTPQDIPRFEALLGDGQRWGLNISYCVQPSPDGLAQAFILGRQFLGGAPSALVLGDNIFYGNDFQSLLQHADNTKTGATVFAYHVNDPERYGVVEFDGQLRALSIEEKPAHPKSNYAVTGLYFYDEQVCDIAASIRPSARGELEITDVNAHYLSRDQLQVEMMGRGYAWLDTGTHDSLLEAGQFIATLEKRQGLKVSCPEEIAFRAGWIDAEQLAAMARTMAKNGYGQYLQRLLTDRPY</sequence>
<gene>
    <name evidence="13" type="primary">rfbA</name>
    <name evidence="13" type="ORF">C1O66_08990</name>
</gene>
<evidence type="ECO:0000256" key="10">
    <source>
        <dbReference type="ARBA" id="ARBA00049336"/>
    </source>
</evidence>
<dbReference type="EMBL" id="POSP01000003">
    <property type="protein sequence ID" value="PND37645.1"/>
    <property type="molecule type" value="Genomic_DNA"/>
</dbReference>
<dbReference type="InterPro" id="IPR029044">
    <property type="entry name" value="Nucleotide-diphossugar_trans"/>
</dbReference>
<dbReference type="Proteomes" id="UP000235916">
    <property type="component" value="Unassembled WGS sequence"/>
</dbReference>
<dbReference type="Gene3D" id="3.90.550.10">
    <property type="entry name" value="Spore Coat Polysaccharide Biosynthesis Protein SpsA, Chain A"/>
    <property type="match status" value="1"/>
</dbReference>
<protein>
    <recommendedName>
        <fullName evidence="4 11">Glucose-1-phosphate thymidylyltransferase</fullName>
        <ecNumber evidence="4 11">2.7.7.24</ecNumber>
    </recommendedName>
</protein>
<dbReference type="FunFam" id="3.90.550.10:FF:000023">
    <property type="entry name" value="Glucose-1-phosphate thymidylyltransferase"/>
    <property type="match status" value="1"/>
</dbReference>
<evidence type="ECO:0000256" key="1">
    <source>
        <dbReference type="ARBA" id="ARBA00001946"/>
    </source>
</evidence>
<comment type="function">
    <text evidence="9 11">Catalyzes the formation of dTDP-glucose, from dTTP and glucose 1-phosphate, as well as its pyrophosphorolysis.</text>
</comment>
<dbReference type="SUPFAM" id="SSF53448">
    <property type="entry name" value="Nucleotide-diphospho-sugar transferases"/>
    <property type="match status" value="1"/>
</dbReference>
<evidence type="ECO:0000256" key="11">
    <source>
        <dbReference type="RuleBase" id="RU003706"/>
    </source>
</evidence>
<reference evidence="13 14" key="1">
    <citation type="submission" date="2018-01" db="EMBL/GenBank/DDBJ databases">
        <title>Draft genome sequence of Paucibacter aquatile CR182 isolated from freshwater of the Nakdong River.</title>
        <authorList>
            <person name="Choi A."/>
            <person name="Chung E.J."/>
        </authorList>
    </citation>
    <scope>NUCLEOTIDE SEQUENCE [LARGE SCALE GENOMIC DNA]</scope>
    <source>
        <strain evidence="13 14">CR182</strain>
    </source>
</reference>
<dbReference type="EC" id="2.7.7.24" evidence="4 11"/>
<organism evidence="13 14">
    <name type="scientific">Kinneretia aquatilis</name>
    <dbReference type="NCBI Taxonomy" id="2070761"/>
    <lineage>
        <taxon>Bacteria</taxon>
        <taxon>Pseudomonadati</taxon>
        <taxon>Pseudomonadota</taxon>
        <taxon>Betaproteobacteria</taxon>
        <taxon>Burkholderiales</taxon>
        <taxon>Sphaerotilaceae</taxon>
        <taxon>Roseateles</taxon>
    </lineage>
</organism>
<comment type="caution">
    <text evidence="13">The sequence shown here is derived from an EMBL/GenBank/DDBJ whole genome shotgun (WGS) entry which is preliminary data.</text>
</comment>
<dbReference type="AlphaFoldDB" id="A0A2N8KW11"/>
<evidence type="ECO:0000256" key="7">
    <source>
        <dbReference type="ARBA" id="ARBA00022723"/>
    </source>
</evidence>
<comment type="catalytic activity">
    <reaction evidence="10 11">
        <text>dTTP + alpha-D-glucose 1-phosphate + H(+) = dTDP-alpha-D-glucose + diphosphate</text>
        <dbReference type="Rhea" id="RHEA:15225"/>
        <dbReference type="ChEBI" id="CHEBI:15378"/>
        <dbReference type="ChEBI" id="CHEBI:33019"/>
        <dbReference type="ChEBI" id="CHEBI:37568"/>
        <dbReference type="ChEBI" id="CHEBI:57477"/>
        <dbReference type="ChEBI" id="CHEBI:58601"/>
        <dbReference type="EC" id="2.7.7.24"/>
    </reaction>
</comment>
<comment type="subunit">
    <text evidence="3">Homotetramer.</text>
</comment>